<organism evidence="14 15">
    <name type="scientific">Brettanomyces naardenensis</name>
    <name type="common">Yeast</name>
    <dbReference type="NCBI Taxonomy" id="13370"/>
    <lineage>
        <taxon>Eukaryota</taxon>
        <taxon>Fungi</taxon>
        <taxon>Dikarya</taxon>
        <taxon>Ascomycota</taxon>
        <taxon>Saccharomycotina</taxon>
        <taxon>Pichiomycetes</taxon>
        <taxon>Pichiales</taxon>
        <taxon>Pichiaceae</taxon>
        <taxon>Brettanomyces</taxon>
    </lineage>
</organism>
<dbReference type="GO" id="GO:0015031">
    <property type="term" value="P:protein transport"/>
    <property type="evidence" value="ECO:0007669"/>
    <property type="project" value="UniProtKB-KW"/>
</dbReference>
<name>A0A448YPI5_BRENA</name>
<dbReference type="InterPro" id="IPR001683">
    <property type="entry name" value="PX_dom"/>
</dbReference>
<feature type="compositionally biased region" description="Polar residues" evidence="12">
    <location>
        <begin position="16"/>
        <end position="36"/>
    </location>
</feature>
<evidence type="ECO:0000256" key="4">
    <source>
        <dbReference type="ARBA" id="ARBA00010883"/>
    </source>
</evidence>
<dbReference type="GO" id="GO:0045053">
    <property type="term" value="P:protein retention in Golgi apparatus"/>
    <property type="evidence" value="ECO:0007669"/>
    <property type="project" value="TreeGrafter"/>
</dbReference>
<keyword evidence="15" id="KW-1185">Reference proteome</keyword>
<keyword evidence="7" id="KW-0597">Phosphoprotein</keyword>
<keyword evidence="5" id="KW-0813">Transport</keyword>
<dbReference type="Proteomes" id="UP000290900">
    <property type="component" value="Unassembled WGS sequence"/>
</dbReference>
<keyword evidence="10" id="KW-0472">Membrane</keyword>
<dbReference type="Pfam" id="PF00787">
    <property type="entry name" value="PX"/>
    <property type="match status" value="1"/>
</dbReference>
<dbReference type="SUPFAM" id="SSF64268">
    <property type="entry name" value="PX domain"/>
    <property type="match status" value="1"/>
</dbReference>
<dbReference type="InterPro" id="IPR037868">
    <property type="entry name" value="PX_Vps5"/>
</dbReference>
<dbReference type="InterPro" id="IPR027267">
    <property type="entry name" value="AH/BAR_dom_sf"/>
</dbReference>
<keyword evidence="11" id="KW-0175">Coiled coil</keyword>
<feature type="compositionally biased region" description="Basic and acidic residues" evidence="12">
    <location>
        <begin position="262"/>
        <end position="276"/>
    </location>
</feature>
<dbReference type="OrthoDB" id="271164at2759"/>
<evidence type="ECO:0000256" key="5">
    <source>
        <dbReference type="ARBA" id="ARBA00022448"/>
    </source>
</evidence>
<protein>
    <submittedName>
        <fullName evidence="14">DEKNAAC103875</fullName>
    </submittedName>
</protein>
<comment type="similarity">
    <text evidence="4">Belongs to the sorting nexin family.</text>
</comment>
<evidence type="ECO:0000256" key="9">
    <source>
        <dbReference type="ARBA" id="ARBA00023034"/>
    </source>
</evidence>
<dbReference type="GO" id="GO:0035091">
    <property type="term" value="F:phosphatidylinositol binding"/>
    <property type="evidence" value="ECO:0007669"/>
    <property type="project" value="InterPro"/>
</dbReference>
<feature type="region of interest" description="Disordered" evidence="12">
    <location>
        <begin position="262"/>
        <end position="282"/>
    </location>
</feature>
<evidence type="ECO:0000256" key="10">
    <source>
        <dbReference type="ARBA" id="ARBA00023136"/>
    </source>
</evidence>
<keyword evidence="8" id="KW-0653">Protein transport</keyword>
<dbReference type="GO" id="GO:0005794">
    <property type="term" value="C:Golgi apparatus"/>
    <property type="evidence" value="ECO:0007669"/>
    <property type="project" value="UniProtKB-SubCell"/>
</dbReference>
<sequence length="761" mass="84632">MDAFNEASVWGDSALGKSTQRIPEHTISPSSLTGSPAGSYDDPYSGYPNDEGYDDNDDKGSDNGEAQLNQLNADASVDAMEDVEFKTPSEIVDLRAPSDVEFKTPSAGKNDDIDEFKIQNELAATMQSIAISGDEEVIETSNAEQPKESTPPTDTDAFTAARLHAKQQELLSSLTEGEDTGLLGSPRAVITEAPGVGEKLFSGRNDEGGPLDVLGMAGEATGSPTRMGTGTVPSQVSSPNRKTLRLRPRRAKILRRKEAIQQKDVKEEQVNDETRQSLEVGSSVDPLSTAQVKLHAAEASAGSAALGGARKQSLIASLDKPLFHLDRKKVLGHETKVGSTAGTNASHPDAKLPSAKFEITVGDPIKVGELANAHIVYTVTTKSASPLFKAPHAEVTRRYRDFLWLYHQMLNNHPGYIIPPPPEKQVYGRFDNTFIENRRIALERMLIKISERPVFQNDADFVLFLQSEEISEEVRERENIIRHSTVSGTSGTNGDEPEEVSATSVTSADSFSLASVINATENGNSGGFFSSLIGLNTPKYVENDSFMLEKQSYVDNLDSQLRSLSKSLDFILEKREELIQTQSELVKLVGNLADVEVNAEITELFTNFQELQSKIEQLLERTNLSQIMTIGATIDEYIRVIGSIRNCFENRFKLCNSVMNLESQQIRKQRQLANVKARYNNQADKVEKYEKELKDLDALITKQVEFRDRFNRTFRSELKRFEFEKVREFKSIIEIYWEGLVESQKELIELWESFDEKCGFE</sequence>
<feature type="coiled-coil region" evidence="11">
    <location>
        <begin position="658"/>
        <end position="699"/>
    </location>
</feature>
<dbReference type="PROSITE" id="PS50195">
    <property type="entry name" value="PX"/>
    <property type="match status" value="1"/>
</dbReference>
<dbReference type="FunCoup" id="A0A448YPI5">
    <property type="interactions" value="778"/>
</dbReference>
<reference evidence="14 15" key="1">
    <citation type="submission" date="2018-12" db="EMBL/GenBank/DDBJ databases">
        <authorList>
            <person name="Tiukova I."/>
            <person name="Dainat J."/>
        </authorList>
    </citation>
    <scope>NUCLEOTIDE SEQUENCE [LARGE SCALE GENOMIC DNA]</scope>
</reference>
<dbReference type="FunFam" id="3.30.1520.10:FF:000013">
    <property type="entry name" value="Putative Sorting nexin 3"/>
    <property type="match status" value="1"/>
</dbReference>
<dbReference type="Gene3D" id="1.20.1270.60">
    <property type="entry name" value="Arfaptin homology (AH) domain/BAR domain"/>
    <property type="match status" value="1"/>
</dbReference>
<dbReference type="CDD" id="cd06861">
    <property type="entry name" value="PX_Vps5p"/>
    <property type="match status" value="1"/>
</dbReference>
<dbReference type="PANTHER" id="PTHR10555:SF170">
    <property type="entry name" value="FI18122P1"/>
    <property type="match status" value="1"/>
</dbReference>
<dbReference type="GO" id="GO:0005768">
    <property type="term" value="C:endosome"/>
    <property type="evidence" value="ECO:0007669"/>
    <property type="project" value="TreeGrafter"/>
</dbReference>
<evidence type="ECO:0000313" key="14">
    <source>
        <dbReference type="EMBL" id="VEU22787.1"/>
    </source>
</evidence>
<evidence type="ECO:0000256" key="11">
    <source>
        <dbReference type="SAM" id="Coils"/>
    </source>
</evidence>
<evidence type="ECO:0000256" key="6">
    <source>
        <dbReference type="ARBA" id="ARBA00022490"/>
    </source>
</evidence>
<dbReference type="FunFam" id="1.20.1270.60:FF:000022">
    <property type="entry name" value="Sorting nexin 3 protein"/>
    <property type="match status" value="1"/>
</dbReference>
<feature type="region of interest" description="Disordered" evidence="12">
    <location>
        <begin position="1"/>
        <end position="77"/>
    </location>
</feature>
<evidence type="ECO:0000256" key="12">
    <source>
        <dbReference type="SAM" id="MobiDB-lite"/>
    </source>
</evidence>
<comment type="subcellular location">
    <subcellularLocation>
        <location evidence="2">Cytoplasm</location>
    </subcellularLocation>
    <subcellularLocation>
        <location evidence="3">Golgi apparatus</location>
    </subcellularLocation>
    <subcellularLocation>
        <location evidence="1">Membrane</location>
        <topology evidence="1">Peripheral membrane protein</topology>
        <orientation evidence="1">Cytoplasmic side</orientation>
    </subcellularLocation>
</comment>
<dbReference type="InterPro" id="IPR015404">
    <property type="entry name" value="Vps5_C"/>
</dbReference>
<keyword evidence="9" id="KW-0333">Golgi apparatus</keyword>
<dbReference type="GO" id="GO:0030904">
    <property type="term" value="C:retromer complex"/>
    <property type="evidence" value="ECO:0007669"/>
    <property type="project" value="UniProtKB-ARBA"/>
</dbReference>
<dbReference type="InterPro" id="IPR036871">
    <property type="entry name" value="PX_dom_sf"/>
</dbReference>
<feature type="compositionally biased region" description="Polar residues" evidence="12">
    <location>
        <begin position="64"/>
        <end position="73"/>
    </location>
</feature>
<feature type="region of interest" description="Disordered" evidence="12">
    <location>
        <begin position="222"/>
        <end position="243"/>
    </location>
</feature>
<proteinExistence type="inferred from homology"/>
<evidence type="ECO:0000256" key="1">
    <source>
        <dbReference type="ARBA" id="ARBA00004287"/>
    </source>
</evidence>
<dbReference type="AlphaFoldDB" id="A0A448YPI5"/>
<evidence type="ECO:0000259" key="13">
    <source>
        <dbReference type="PROSITE" id="PS50195"/>
    </source>
</evidence>
<keyword evidence="6" id="KW-0963">Cytoplasm</keyword>
<dbReference type="EMBL" id="CAACVR010000028">
    <property type="protein sequence ID" value="VEU22787.1"/>
    <property type="molecule type" value="Genomic_DNA"/>
</dbReference>
<feature type="domain" description="PX" evidence="13">
    <location>
        <begin position="355"/>
        <end position="471"/>
    </location>
</feature>
<evidence type="ECO:0000256" key="2">
    <source>
        <dbReference type="ARBA" id="ARBA00004496"/>
    </source>
</evidence>
<dbReference type="GO" id="GO:0005829">
    <property type="term" value="C:cytosol"/>
    <property type="evidence" value="ECO:0007669"/>
    <property type="project" value="GOC"/>
</dbReference>
<evidence type="ECO:0000256" key="3">
    <source>
        <dbReference type="ARBA" id="ARBA00004555"/>
    </source>
</evidence>
<evidence type="ECO:0000256" key="8">
    <source>
        <dbReference type="ARBA" id="ARBA00022927"/>
    </source>
</evidence>
<evidence type="ECO:0000313" key="15">
    <source>
        <dbReference type="Proteomes" id="UP000290900"/>
    </source>
</evidence>
<evidence type="ECO:0000256" key="7">
    <source>
        <dbReference type="ARBA" id="ARBA00022553"/>
    </source>
</evidence>
<accession>A0A448YPI5</accession>
<dbReference type="GO" id="GO:0042147">
    <property type="term" value="P:retrograde transport, endosome to Golgi"/>
    <property type="evidence" value="ECO:0007669"/>
    <property type="project" value="TreeGrafter"/>
</dbReference>
<dbReference type="PANTHER" id="PTHR10555">
    <property type="entry name" value="SORTING NEXIN"/>
    <property type="match status" value="1"/>
</dbReference>
<dbReference type="Gene3D" id="3.30.1520.10">
    <property type="entry name" value="Phox-like domain"/>
    <property type="match status" value="1"/>
</dbReference>
<dbReference type="STRING" id="13370.A0A448YPI5"/>
<feature type="compositionally biased region" description="Polar residues" evidence="12">
    <location>
        <begin position="222"/>
        <end position="241"/>
    </location>
</feature>
<dbReference type="SMART" id="SM00312">
    <property type="entry name" value="PX"/>
    <property type="match status" value="1"/>
</dbReference>
<gene>
    <name evidence="14" type="ORF">BRENAR_LOCUS3518</name>
</gene>
<dbReference type="Pfam" id="PF09325">
    <property type="entry name" value="Vps5"/>
    <property type="match status" value="1"/>
</dbReference>
<dbReference type="InParanoid" id="A0A448YPI5"/>